<dbReference type="RefSeq" id="WP_163691706.1">
    <property type="nucleotide sequence ID" value="NZ_FXTW01000001.1"/>
</dbReference>
<feature type="domain" description="Co-chaperone DjlA N-terminal" evidence="1">
    <location>
        <begin position="16"/>
        <end position="114"/>
    </location>
</feature>
<dbReference type="Proteomes" id="UP000468443">
    <property type="component" value="Unassembled WGS sequence"/>
</dbReference>
<dbReference type="CDD" id="cd07177">
    <property type="entry name" value="terB_like"/>
    <property type="match status" value="1"/>
</dbReference>
<accession>A0A6P0UEH1</accession>
<dbReference type="Gene3D" id="1.10.3680.10">
    <property type="entry name" value="TerB-like"/>
    <property type="match status" value="1"/>
</dbReference>
<dbReference type="AlphaFoldDB" id="A0A6P0UEH1"/>
<organism evidence="2 3">
    <name type="scientific">Muriicola jejuensis</name>
    <dbReference type="NCBI Taxonomy" id="504488"/>
    <lineage>
        <taxon>Bacteria</taxon>
        <taxon>Pseudomonadati</taxon>
        <taxon>Bacteroidota</taxon>
        <taxon>Flavobacteriia</taxon>
        <taxon>Flavobacteriales</taxon>
        <taxon>Flavobacteriaceae</taxon>
        <taxon>Muriicola</taxon>
    </lineage>
</organism>
<dbReference type="SUPFAM" id="SSF158682">
    <property type="entry name" value="TerB-like"/>
    <property type="match status" value="1"/>
</dbReference>
<dbReference type="InterPro" id="IPR007791">
    <property type="entry name" value="DjlA_N"/>
</dbReference>
<dbReference type="EMBL" id="JAABOP010000001">
    <property type="protein sequence ID" value="NER09663.1"/>
    <property type="molecule type" value="Genomic_DNA"/>
</dbReference>
<dbReference type="InterPro" id="IPR029024">
    <property type="entry name" value="TerB-like"/>
</dbReference>
<sequence length="143" mass="16756">MPIKDLYDHSERRNNLAHFAAIASLAAVDGEINPREQKVIDKFAVKLDITGEEIKEVMKKGNKYPIEAPYESEKRLERLFDLFKIIFADAQIDEDEVRLIKKYALALGYSSSKADEVIRKSIILFRGKFDFEDYKYMMERERD</sequence>
<name>A0A6P0UEH1_9FLAO</name>
<reference evidence="2 3" key="1">
    <citation type="submission" date="2020-01" db="EMBL/GenBank/DDBJ databases">
        <title>Muriicola jejuensis KCTC 22299.</title>
        <authorList>
            <person name="Wang G."/>
        </authorList>
    </citation>
    <scope>NUCLEOTIDE SEQUENCE [LARGE SCALE GENOMIC DNA]</scope>
    <source>
        <strain evidence="2 3">KCTC 22299</strain>
    </source>
</reference>
<dbReference type="Pfam" id="PF05099">
    <property type="entry name" value="TerB"/>
    <property type="match status" value="1"/>
</dbReference>
<keyword evidence="3" id="KW-1185">Reference proteome</keyword>
<evidence type="ECO:0000313" key="2">
    <source>
        <dbReference type="EMBL" id="NER09663.1"/>
    </source>
</evidence>
<comment type="caution">
    <text evidence="2">The sequence shown here is derived from an EMBL/GenBank/DDBJ whole genome shotgun (WGS) entry which is preliminary data.</text>
</comment>
<evidence type="ECO:0000259" key="1">
    <source>
        <dbReference type="Pfam" id="PF05099"/>
    </source>
</evidence>
<proteinExistence type="predicted"/>
<evidence type="ECO:0000313" key="3">
    <source>
        <dbReference type="Proteomes" id="UP000468443"/>
    </source>
</evidence>
<protein>
    <submittedName>
        <fullName evidence="2">TerB family tellurite resistance protein</fullName>
    </submittedName>
</protein>
<gene>
    <name evidence="2" type="ORF">GWK09_03990</name>
</gene>